<comment type="caution">
    <text evidence="5">The sequence shown here is derived from an EMBL/GenBank/DDBJ whole genome shotgun (WGS) entry which is preliminary data.</text>
</comment>
<gene>
    <name evidence="5" type="ORF">H8700_07625</name>
</gene>
<dbReference type="Gene3D" id="2.60.120.280">
    <property type="entry name" value="Regulatory protein AraC"/>
    <property type="match status" value="1"/>
</dbReference>
<evidence type="ECO:0000256" key="3">
    <source>
        <dbReference type="ARBA" id="ARBA00023163"/>
    </source>
</evidence>
<dbReference type="PROSITE" id="PS01124">
    <property type="entry name" value="HTH_ARAC_FAMILY_2"/>
    <property type="match status" value="1"/>
</dbReference>
<evidence type="ECO:0000256" key="2">
    <source>
        <dbReference type="ARBA" id="ARBA00023125"/>
    </source>
</evidence>
<evidence type="ECO:0000256" key="1">
    <source>
        <dbReference type="ARBA" id="ARBA00023015"/>
    </source>
</evidence>
<evidence type="ECO:0000313" key="5">
    <source>
        <dbReference type="EMBL" id="MBC8557576.1"/>
    </source>
</evidence>
<keyword evidence="6" id="KW-1185">Reference proteome</keyword>
<dbReference type="PROSITE" id="PS00041">
    <property type="entry name" value="HTH_ARAC_FAMILY_1"/>
    <property type="match status" value="1"/>
</dbReference>
<dbReference type="PANTHER" id="PTHR43280">
    <property type="entry name" value="ARAC-FAMILY TRANSCRIPTIONAL REGULATOR"/>
    <property type="match status" value="1"/>
</dbReference>
<dbReference type="Proteomes" id="UP000637513">
    <property type="component" value="Unassembled WGS sequence"/>
</dbReference>
<dbReference type="PANTHER" id="PTHR43280:SF2">
    <property type="entry name" value="HTH-TYPE TRANSCRIPTIONAL REGULATOR EXSA"/>
    <property type="match status" value="1"/>
</dbReference>
<keyword evidence="2" id="KW-0238">DNA-binding</keyword>
<dbReference type="InterPro" id="IPR009057">
    <property type="entry name" value="Homeodomain-like_sf"/>
</dbReference>
<dbReference type="SUPFAM" id="SSF46689">
    <property type="entry name" value="Homeodomain-like"/>
    <property type="match status" value="1"/>
</dbReference>
<dbReference type="Pfam" id="PF12833">
    <property type="entry name" value="HTH_18"/>
    <property type="match status" value="1"/>
</dbReference>
<evidence type="ECO:0000313" key="6">
    <source>
        <dbReference type="Proteomes" id="UP000637513"/>
    </source>
</evidence>
<evidence type="ECO:0000259" key="4">
    <source>
        <dbReference type="PROSITE" id="PS01124"/>
    </source>
</evidence>
<keyword evidence="1" id="KW-0805">Transcription regulation</keyword>
<keyword evidence="3" id="KW-0804">Transcription</keyword>
<sequence>MKIGSIGYDHSHDERFVMDFEDGLECWLFLIIKTTAKFVIGKEKMQAEPGTILLLEPGTPCKYCAKDKVYTDDWFFAETEETDKAYLLERKIPTNTLLHLGQTAELSSLMHRMSLEHYSVGIYREEIEKNYLEILFDTISRSIQTKVYVMPQSFLKKNHKLTRIRMEIYAQPEQICTVDELAQRAGFSRSGLQHLYKKLFGVSITQDMVQSRMDCAKRLLSTTTLSVHDIAIKCGYRNAYYFMKQFKKHLQMTPTEYRRSVSSV</sequence>
<dbReference type="InterPro" id="IPR020449">
    <property type="entry name" value="Tscrpt_reg_AraC-type_HTH"/>
</dbReference>
<dbReference type="Gene3D" id="1.10.10.60">
    <property type="entry name" value="Homeodomain-like"/>
    <property type="match status" value="2"/>
</dbReference>
<dbReference type="InterPro" id="IPR018060">
    <property type="entry name" value="HTH_AraC"/>
</dbReference>
<feature type="domain" description="HTH araC/xylS-type" evidence="4">
    <location>
        <begin position="162"/>
        <end position="260"/>
    </location>
</feature>
<dbReference type="SUPFAM" id="SSF51215">
    <property type="entry name" value="Regulatory protein AraC"/>
    <property type="match status" value="1"/>
</dbReference>
<name>A0ABR7MUU7_9FIRM</name>
<protein>
    <submittedName>
        <fullName evidence="5">Helix-turn-helix transcriptional regulator</fullName>
    </submittedName>
</protein>
<dbReference type="RefSeq" id="WP_249304874.1">
    <property type="nucleotide sequence ID" value="NZ_JACRSW010000030.1"/>
</dbReference>
<organism evidence="5 6">
    <name type="scientific">Jutongia hominis</name>
    <dbReference type="NCBI Taxonomy" id="2763664"/>
    <lineage>
        <taxon>Bacteria</taxon>
        <taxon>Bacillati</taxon>
        <taxon>Bacillota</taxon>
        <taxon>Clostridia</taxon>
        <taxon>Lachnospirales</taxon>
        <taxon>Lachnospiraceae</taxon>
        <taxon>Jutongia</taxon>
    </lineage>
</organism>
<dbReference type="EMBL" id="JACRSW010000030">
    <property type="protein sequence ID" value="MBC8557576.1"/>
    <property type="molecule type" value="Genomic_DNA"/>
</dbReference>
<dbReference type="InterPro" id="IPR018062">
    <property type="entry name" value="HTH_AraC-typ_CS"/>
</dbReference>
<dbReference type="InterPro" id="IPR037923">
    <property type="entry name" value="HTH-like"/>
</dbReference>
<dbReference type="SMART" id="SM00342">
    <property type="entry name" value="HTH_ARAC"/>
    <property type="match status" value="1"/>
</dbReference>
<reference evidence="5 6" key="1">
    <citation type="submission" date="2020-08" db="EMBL/GenBank/DDBJ databases">
        <title>Genome public.</title>
        <authorList>
            <person name="Liu C."/>
            <person name="Sun Q."/>
        </authorList>
    </citation>
    <scope>NUCLEOTIDE SEQUENCE [LARGE SCALE GENOMIC DNA]</scope>
    <source>
        <strain evidence="5 6">BX3</strain>
    </source>
</reference>
<proteinExistence type="predicted"/>
<dbReference type="PRINTS" id="PR00032">
    <property type="entry name" value="HTHARAC"/>
</dbReference>
<accession>A0ABR7MUU7</accession>